<name>A0A8S0R9R1_OLEEU</name>
<feature type="compositionally biased region" description="Basic and acidic residues" evidence="1">
    <location>
        <begin position="63"/>
        <end position="73"/>
    </location>
</feature>
<evidence type="ECO:0000313" key="2">
    <source>
        <dbReference type="EMBL" id="CAA2975242.1"/>
    </source>
</evidence>
<protein>
    <submittedName>
        <fullName evidence="2">Uncharacterized protein</fullName>
    </submittedName>
</protein>
<gene>
    <name evidence="2" type="ORF">OLEA9_A064659</name>
</gene>
<dbReference type="AlphaFoldDB" id="A0A8S0R9R1"/>
<evidence type="ECO:0000256" key="1">
    <source>
        <dbReference type="SAM" id="MobiDB-lite"/>
    </source>
</evidence>
<feature type="region of interest" description="Disordered" evidence="1">
    <location>
        <begin position="1"/>
        <end position="81"/>
    </location>
</feature>
<keyword evidence="3" id="KW-1185">Reference proteome</keyword>
<proteinExistence type="predicted"/>
<sequence length="108" mass="12009">MDARVLHNPQIAQTHQDASMHVPITANNPENQDLRPISESANSQSTKPIFDDGGGTHDRRRPPKDTTYHDTSTEHMGLPQFGLEITVRPEIVNTYKNRSNSLSIGIPP</sequence>
<reference evidence="2 3" key="1">
    <citation type="submission" date="2019-12" db="EMBL/GenBank/DDBJ databases">
        <authorList>
            <person name="Alioto T."/>
            <person name="Alioto T."/>
            <person name="Gomez Garrido J."/>
        </authorList>
    </citation>
    <scope>NUCLEOTIDE SEQUENCE [LARGE SCALE GENOMIC DNA]</scope>
</reference>
<organism evidence="2 3">
    <name type="scientific">Olea europaea subsp. europaea</name>
    <dbReference type="NCBI Taxonomy" id="158383"/>
    <lineage>
        <taxon>Eukaryota</taxon>
        <taxon>Viridiplantae</taxon>
        <taxon>Streptophyta</taxon>
        <taxon>Embryophyta</taxon>
        <taxon>Tracheophyta</taxon>
        <taxon>Spermatophyta</taxon>
        <taxon>Magnoliopsida</taxon>
        <taxon>eudicotyledons</taxon>
        <taxon>Gunneridae</taxon>
        <taxon>Pentapetalae</taxon>
        <taxon>asterids</taxon>
        <taxon>lamiids</taxon>
        <taxon>Lamiales</taxon>
        <taxon>Oleaceae</taxon>
        <taxon>Oleeae</taxon>
        <taxon>Olea</taxon>
    </lineage>
</organism>
<accession>A0A8S0R9R1</accession>
<dbReference type="EMBL" id="CACTIH010002244">
    <property type="protein sequence ID" value="CAA2975242.1"/>
    <property type="molecule type" value="Genomic_DNA"/>
</dbReference>
<dbReference type="Gramene" id="OE9A064659T1">
    <property type="protein sequence ID" value="OE9A064659C1"/>
    <property type="gene ID" value="OE9A064659"/>
</dbReference>
<evidence type="ECO:0000313" key="3">
    <source>
        <dbReference type="Proteomes" id="UP000594638"/>
    </source>
</evidence>
<comment type="caution">
    <text evidence="2">The sequence shown here is derived from an EMBL/GenBank/DDBJ whole genome shotgun (WGS) entry which is preliminary data.</text>
</comment>
<dbReference type="Proteomes" id="UP000594638">
    <property type="component" value="Unassembled WGS sequence"/>
</dbReference>